<keyword evidence="6" id="KW-0862">Zinc</keyword>
<keyword evidence="7" id="KW-0170">Cobalt</keyword>
<dbReference type="GO" id="GO:0046872">
    <property type="term" value="F:metal ion binding"/>
    <property type="evidence" value="ECO:0007669"/>
    <property type="project" value="UniProtKB-KW"/>
</dbReference>
<evidence type="ECO:0000256" key="3">
    <source>
        <dbReference type="ARBA" id="ARBA00006247"/>
    </source>
</evidence>
<evidence type="ECO:0000256" key="4">
    <source>
        <dbReference type="ARBA" id="ARBA00022723"/>
    </source>
</evidence>
<organism evidence="9">
    <name type="scientific">Solibacter usitatus (strain Ellin6076)</name>
    <dbReference type="NCBI Taxonomy" id="234267"/>
    <lineage>
        <taxon>Bacteria</taxon>
        <taxon>Pseudomonadati</taxon>
        <taxon>Acidobacteriota</taxon>
        <taxon>Terriglobia</taxon>
        <taxon>Bryobacterales</taxon>
        <taxon>Solibacteraceae</taxon>
        <taxon>Candidatus Solibacter</taxon>
    </lineage>
</organism>
<accession>Q025V5</accession>
<evidence type="ECO:0000256" key="6">
    <source>
        <dbReference type="ARBA" id="ARBA00022833"/>
    </source>
</evidence>
<dbReference type="Pfam" id="PF01546">
    <property type="entry name" value="Peptidase_M20"/>
    <property type="match status" value="1"/>
</dbReference>
<dbReference type="EC" id="3.5.1.16" evidence="9"/>
<dbReference type="Gene3D" id="3.30.70.360">
    <property type="match status" value="1"/>
</dbReference>
<dbReference type="PANTHER" id="PTHR43808">
    <property type="entry name" value="ACETYLORNITHINE DEACETYLASE"/>
    <property type="match status" value="1"/>
</dbReference>
<evidence type="ECO:0000256" key="1">
    <source>
        <dbReference type="ARBA" id="ARBA00001941"/>
    </source>
</evidence>
<gene>
    <name evidence="9" type="ordered locus">Acid_2224</name>
</gene>
<keyword evidence="5 9" id="KW-0378">Hydrolase</keyword>
<dbReference type="InterPro" id="IPR010182">
    <property type="entry name" value="ArgE/DapE"/>
</dbReference>
<keyword evidence="4" id="KW-0479">Metal-binding</keyword>
<dbReference type="SUPFAM" id="SSF53187">
    <property type="entry name" value="Zn-dependent exopeptidases"/>
    <property type="match status" value="1"/>
</dbReference>
<evidence type="ECO:0000259" key="8">
    <source>
        <dbReference type="Pfam" id="PF07687"/>
    </source>
</evidence>
<comment type="cofactor">
    <cofactor evidence="2">
        <name>Zn(2+)</name>
        <dbReference type="ChEBI" id="CHEBI:29105"/>
    </cofactor>
</comment>
<dbReference type="SUPFAM" id="SSF55031">
    <property type="entry name" value="Bacterial exopeptidase dimerisation domain"/>
    <property type="match status" value="1"/>
</dbReference>
<dbReference type="InterPro" id="IPR002933">
    <property type="entry name" value="Peptidase_M20"/>
</dbReference>
<dbReference type="Gene3D" id="3.40.630.10">
    <property type="entry name" value="Zn peptidases"/>
    <property type="match status" value="1"/>
</dbReference>
<evidence type="ECO:0000256" key="7">
    <source>
        <dbReference type="ARBA" id="ARBA00023285"/>
    </source>
</evidence>
<dbReference type="GO" id="GO:0008777">
    <property type="term" value="F:acetylornithine deacetylase activity"/>
    <property type="evidence" value="ECO:0007669"/>
    <property type="project" value="UniProtKB-EC"/>
</dbReference>
<dbReference type="STRING" id="234267.Acid_2224"/>
<name>Q025V5_SOLUE</name>
<dbReference type="NCBIfam" id="TIGR01910">
    <property type="entry name" value="DapE-ArgE"/>
    <property type="match status" value="1"/>
</dbReference>
<dbReference type="FunCoup" id="Q025V5">
    <property type="interactions" value="297"/>
</dbReference>
<dbReference type="EMBL" id="CP000473">
    <property type="protein sequence ID" value="ABJ83214.1"/>
    <property type="molecule type" value="Genomic_DNA"/>
</dbReference>
<dbReference type="InterPro" id="IPR011650">
    <property type="entry name" value="Peptidase_M20_dimer"/>
</dbReference>
<dbReference type="PANTHER" id="PTHR43808:SF25">
    <property type="entry name" value="PEPTIDASE M20 DIMERISATION DOMAIN-CONTAINING PROTEIN"/>
    <property type="match status" value="1"/>
</dbReference>
<evidence type="ECO:0000313" key="9">
    <source>
        <dbReference type="EMBL" id="ABJ83214.1"/>
    </source>
</evidence>
<proteinExistence type="inferred from homology"/>
<dbReference type="InParanoid" id="Q025V5"/>
<dbReference type="eggNOG" id="COG0624">
    <property type="taxonomic scope" value="Bacteria"/>
</dbReference>
<dbReference type="Pfam" id="PF07687">
    <property type="entry name" value="M20_dimer"/>
    <property type="match status" value="1"/>
</dbReference>
<sequence>MKIDREYTLATLARLVQINSINPTLAPGAPGEAEIAAFIADSLRASGLTAEILEPEPGRTSVLGRLAGTGGGRSLMLNAHCDTVDVAGMAEPFSGAMRDGKLYGRGSYDMKGSLAACMAAAKALKDSGAVLRGDVLVAAVADEEYGSLGTSDMIPHAKVDGAIVTEPTALEVCLAHKGYLWIQVEMTGRAAHGSKFQFGIDANMKMGRFLARLSELEGDLRARPPHPLVGPPSLHAAMLNGGSGLSTYAASCTLQIERRTVPGETEQQATAEIQAIVDGLAAADPDFHATVRTFFVRDPFEVPANARVVQAVDRAAAKVRGVAPAHIGDTPWMDAALLQAAGVETVVFGAAGAGAHADVEWVDVESVVQLAEILAEAAIDYCG</sequence>
<dbReference type="AlphaFoldDB" id="Q025V5"/>
<dbReference type="HOGENOM" id="CLU_021802_2_0_0"/>
<comment type="cofactor">
    <cofactor evidence="1">
        <name>Co(2+)</name>
        <dbReference type="ChEBI" id="CHEBI:48828"/>
    </cofactor>
</comment>
<reference evidence="9" key="1">
    <citation type="submission" date="2006-10" db="EMBL/GenBank/DDBJ databases">
        <title>Complete sequence of Solibacter usitatus Ellin6076.</title>
        <authorList>
            <consortium name="US DOE Joint Genome Institute"/>
            <person name="Copeland A."/>
            <person name="Lucas S."/>
            <person name="Lapidus A."/>
            <person name="Barry K."/>
            <person name="Detter J.C."/>
            <person name="Glavina del Rio T."/>
            <person name="Hammon N."/>
            <person name="Israni S."/>
            <person name="Dalin E."/>
            <person name="Tice H."/>
            <person name="Pitluck S."/>
            <person name="Thompson L.S."/>
            <person name="Brettin T."/>
            <person name="Bruce D."/>
            <person name="Han C."/>
            <person name="Tapia R."/>
            <person name="Gilna P."/>
            <person name="Schmutz J."/>
            <person name="Larimer F."/>
            <person name="Land M."/>
            <person name="Hauser L."/>
            <person name="Kyrpides N."/>
            <person name="Mikhailova N."/>
            <person name="Janssen P.H."/>
            <person name="Kuske C.R."/>
            <person name="Richardson P."/>
        </authorList>
    </citation>
    <scope>NUCLEOTIDE SEQUENCE</scope>
    <source>
        <strain evidence="9">Ellin6076</strain>
    </source>
</reference>
<dbReference type="InterPro" id="IPR036264">
    <property type="entry name" value="Bact_exopeptidase_dim_dom"/>
</dbReference>
<dbReference type="KEGG" id="sus:Acid_2224"/>
<protein>
    <submittedName>
        <fullName evidence="9">Acetylornithine deacetylase</fullName>
        <ecNumber evidence="9">3.5.1.16</ecNumber>
    </submittedName>
</protein>
<comment type="similarity">
    <text evidence="3">Belongs to the peptidase M20A family.</text>
</comment>
<feature type="domain" description="Peptidase M20 dimerisation" evidence="8">
    <location>
        <begin position="175"/>
        <end position="282"/>
    </location>
</feature>
<evidence type="ECO:0000256" key="5">
    <source>
        <dbReference type="ARBA" id="ARBA00022801"/>
    </source>
</evidence>
<evidence type="ECO:0000256" key="2">
    <source>
        <dbReference type="ARBA" id="ARBA00001947"/>
    </source>
</evidence>
<dbReference type="InterPro" id="IPR050072">
    <property type="entry name" value="Peptidase_M20A"/>
</dbReference>
<dbReference type="OrthoDB" id="9792335at2"/>